<evidence type="ECO:0000256" key="2">
    <source>
        <dbReference type="ARBA" id="ARBA00022741"/>
    </source>
</evidence>
<reference evidence="7" key="1">
    <citation type="journal article" date="2023" name="Mol. Phylogenet. Evol.">
        <title>Genome-scale phylogeny and comparative genomics of the fungal order Sordariales.</title>
        <authorList>
            <person name="Hensen N."/>
            <person name="Bonometti L."/>
            <person name="Westerberg I."/>
            <person name="Brannstrom I.O."/>
            <person name="Guillou S."/>
            <person name="Cros-Aarteil S."/>
            <person name="Calhoun S."/>
            <person name="Haridas S."/>
            <person name="Kuo A."/>
            <person name="Mondo S."/>
            <person name="Pangilinan J."/>
            <person name="Riley R."/>
            <person name="LaButti K."/>
            <person name="Andreopoulos B."/>
            <person name="Lipzen A."/>
            <person name="Chen C."/>
            <person name="Yan M."/>
            <person name="Daum C."/>
            <person name="Ng V."/>
            <person name="Clum A."/>
            <person name="Steindorff A."/>
            <person name="Ohm R.A."/>
            <person name="Martin F."/>
            <person name="Silar P."/>
            <person name="Natvig D.O."/>
            <person name="Lalanne C."/>
            <person name="Gautier V."/>
            <person name="Ament-Velasquez S.L."/>
            <person name="Kruys A."/>
            <person name="Hutchinson M.I."/>
            <person name="Powell A.J."/>
            <person name="Barry K."/>
            <person name="Miller A.N."/>
            <person name="Grigoriev I.V."/>
            <person name="Debuchy R."/>
            <person name="Gladieux P."/>
            <person name="Hiltunen Thoren M."/>
            <person name="Johannesson H."/>
        </authorList>
    </citation>
    <scope>NUCLEOTIDE SEQUENCE</scope>
    <source>
        <strain evidence="7">CBS 232.78</strain>
    </source>
</reference>
<reference evidence="7" key="2">
    <citation type="submission" date="2023-06" db="EMBL/GenBank/DDBJ databases">
        <authorList>
            <consortium name="Lawrence Berkeley National Laboratory"/>
            <person name="Haridas S."/>
            <person name="Hensen N."/>
            <person name="Bonometti L."/>
            <person name="Westerberg I."/>
            <person name="Brannstrom I.O."/>
            <person name="Guillou S."/>
            <person name="Cros-Aarteil S."/>
            <person name="Calhoun S."/>
            <person name="Kuo A."/>
            <person name="Mondo S."/>
            <person name="Pangilinan J."/>
            <person name="Riley R."/>
            <person name="LaButti K."/>
            <person name="Andreopoulos B."/>
            <person name="Lipzen A."/>
            <person name="Chen C."/>
            <person name="Yanf M."/>
            <person name="Daum C."/>
            <person name="Ng V."/>
            <person name="Clum A."/>
            <person name="Steindorff A."/>
            <person name="Ohm R."/>
            <person name="Martin F."/>
            <person name="Silar P."/>
            <person name="Natvig D."/>
            <person name="Lalanne C."/>
            <person name="Gautier V."/>
            <person name="Ament-velasquez S.L."/>
            <person name="Kruys A."/>
            <person name="Hutchinson M.I."/>
            <person name="Powell A.J."/>
            <person name="Barry K."/>
            <person name="Miller A.N."/>
            <person name="Grigoriev I.V."/>
            <person name="Debuchy R."/>
            <person name="Gladieux P."/>
            <person name="Thoren M.H."/>
            <person name="Johannesson H."/>
        </authorList>
    </citation>
    <scope>NUCLEOTIDE SEQUENCE</scope>
    <source>
        <strain evidence="7">CBS 232.78</strain>
    </source>
</reference>
<dbReference type="EMBL" id="JAULSW010000002">
    <property type="protein sequence ID" value="KAK3391179.1"/>
    <property type="molecule type" value="Genomic_DNA"/>
</dbReference>
<evidence type="ECO:0000256" key="5">
    <source>
        <dbReference type="SAM" id="MobiDB-lite"/>
    </source>
</evidence>
<evidence type="ECO:0000313" key="8">
    <source>
        <dbReference type="Proteomes" id="UP001285441"/>
    </source>
</evidence>
<dbReference type="Proteomes" id="UP001285441">
    <property type="component" value="Unassembled WGS sequence"/>
</dbReference>
<protein>
    <submittedName>
        <fullName evidence="7">Kinase-like domain-containing protein</fullName>
    </submittedName>
</protein>
<dbReference type="InterPro" id="IPR001245">
    <property type="entry name" value="Ser-Thr/Tyr_kinase_cat_dom"/>
</dbReference>
<dbReference type="SMART" id="SM00220">
    <property type="entry name" value="S_TKc"/>
    <property type="match status" value="1"/>
</dbReference>
<comment type="caution">
    <text evidence="7">The sequence shown here is derived from an EMBL/GenBank/DDBJ whole genome shotgun (WGS) entry which is preliminary data.</text>
</comment>
<dbReference type="PANTHER" id="PTHR44329:SF288">
    <property type="entry name" value="MITOGEN-ACTIVATED PROTEIN KINASE KINASE KINASE 20"/>
    <property type="match status" value="1"/>
</dbReference>
<evidence type="ECO:0000256" key="4">
    <source>
        <dbReference type="ARBA" id="ARBA00022840"/>
    </source>
</evidence>
<dbReference type="CDD" id="cd00180">
    <property type="entry name" value="PKc"/>
    <property type="match status" value="1"/>
</dbReference>
<dbReference type="InterPro" id="IPR011009">
    <property type="entry name" value="Kinase-like_dom_sf"/>
</dbReference>
<gene>
    <name evidence="7" type="ORF">B0H63DRAFT_467418</name>
</gene>
<keyword evidence="2" id="KW-0547">Nucleotide-binding</keyword>
<keyword evidence="3 7" id="KW-0418">Kinase</keyword>
<keyword evidence="1" id="KW-0808">Transferase</keyword>
<dbReference type="PROSITE" id="PS50011">
    <property type="entry name" value="PROTEIN_KINASE_DOM"/>
    <property type="match status" value="1"/>
</dbReference>
<feature type="region of interest" description="Disordered" evidence="5">
    <location>
        <begin position="197"/>
        <end position="219"/>
    </location>
</feature>
<accession>A0AAE0U5H2</accession>
<keyword evidence="8" id="KW-1185">Reference proteome</keyword>
<feature type="domain" description="Protein kinase" evidence="6">
    <location>
        <begin position="460"/>
        <end position="762"/>
    </location>
</feature>
<dbReference type="Gene3D" id="1.10.510.10">
    <property type="entry name" value="Transferase(Phosphotransferase) domain 1"/>
    <property type="match status" value="1"/>
</dbReference>
<sequence>MASPVFKIPLTLLEKILLSQVARIAGLETTTPLALDPDNVVFRAWNWTRLAYRCLREDLKSENVAKTYNGDRSLAYRDFLHFLAHQGLLADSQFRSDALRAANPDFPGVFTQHSINSIEAGIHPDDREAWSIVSWMFQMGHLYWDPPSLTHRGRTYDIFKSVYTFQQRLARAGNFQDIESHVATHPKLLGQWTVGPAQPIEDAHSDSDTNSSLPPQNIGKRFALHPKNMAAESRPPGKPRVDETGNLTSEWLKYALRTRYLEEAVEGVLENVCMLPFADLREVSCERLEQSAVNYSVPFMERENFGRLRWVVWRSVSQTAMGAHLLYTEDEVYQYCLRNDWYFPDHFCNGEVLFAMRPVEDTDFFAKTKEFWSSWNDCCLSWDAQRKQLYLLETLPGLRFRSRRKFQDEQVAQTYFRNLVEDHAAGRLVDFTMQDLLGAEHYNTTYSQSLRYIPGDQITVYPNSFLGEGRNGKVYRATWTRPDGVLATSLRGQTVEVALKELKATGMSMKFARELDLTYTSLGGSSVGCVAFFGISTVTGPDAPSRSLRAPTDQARKFVLVSECANMGNIRDFLCNELPKRTFQESWILILNMLSGIANGIHTLHKHGVIHRDLHLNNILVTETVFPDQPQGLSSEISAKVADIGEGQHAADPGTFNASVEARDFHAPEILSSRTWSPASDVFAFAVAACKLLDKRQELCLERPPEHVLKQAGSVSKPVDDGSSVLPLKLSWIITSGLKKDRGERWTIRKYIDAIEDLEEDFSSEKDQGGVLRVEWVTLDWWTAYAEAYERIPVGQGDAQTWSAVSDAT</sequence>
<evidence type="ECO:0000256" key="1">
    <source>
        <dbReference type="ARBA" id="ARBA00022679"/>
    </source>
</evidence>
<dbReference type="GO" id="GO:0005524">
    <property type="term" value="F:ATP binding"/>
    <property type="evidence" value="ECO:0007669"/>
    <property type="project" value="UniProtKB-KW"/>
</dbReference>
<organism evidence="7 8">
    <name type="scientific">Podospora didyma</name>
    <dbReference type="NCBI Taxonomy" id="330526"/>
    <lineage>
        <taxon>Eukaryota</taxon>
        <taxon>Fungi</taxon>
        <taxon>Dikarya</taxon>
        <taxon>Ascomycota</taxon>
        <taxon>Pezizomycotina</taxon>
        <taxon>Sordariomycetes</taxon>
        <taxon>Sordariomycetidae</taxon>
        <taxon>Sordariales</taxon>
        <taxon>Podosporaceae</taxon>
        <taxon>Podospora</taxon>
    </lineage>
</organism>
<dbReference type="GO" id="GO:0004674">
    <property type="term" value="F:protein serine/threonine kinase activity"/>
    <property type="evidence" value="ECO:0007669"/>
    <property type="project" value="TreeGrafter"/>
</dbReference>
<dbReference type="PANTHER" id="PTHR44329">
    <property type="entry name" value="SERINE/THREONINE-PROTEIN KINASE TNNI3K-RELATED"/>
    <property type="match status" value="1"/>
</dbReference>
<proteinExistence type="predicted"/>
<dbReference type="InterPro" id="IPR000719">
    <property type="entry name" value="Prot_kinase_dom"/>
</dbReference>
<dbReference type="Pfam" id="PF07714">
    <property type="entry name" value="PK_Tyr_Ser-Thr"/>
    <property type="match status" value="1"/>
</dbReference>
<dbReference type="InterPro" id="IPR051681">
    <property type="entry name" value="Ser/Thr_Kinases-Pseudokinases"/>
</dbReference>
<keyword evidence="4" id="KW-0067">ATP-binding</keyword>
<dbReference type="AlphaFoldDB" id="A0AAE0U5H2"/>
<evidence type="ECO:0000313" key="7">
    <source>
        <dbReference type="EMBL" id="KAK3391179.1"/>
    </source>
</evidence>
<dbReference type="SUPFAM" id="SSF56112">
    <property type="entry name" value="Protein kinase-like (PK-like)"/>
    <property type="match status" value="1"/>
</dbReference>
<evidence type="ECO:0000259" key="6">
    <source>
        <dbReference type="PROSITE" id="PS50011"/>
    </source>
</evidence>
<name>A0AAE0U5H2_9PEZI</name>
<evidence type="ECO:0000256" key="3">
    <source>
        <dbReference type="ARBA" id="ARBA00022777"/>
    </source>
</evidence>